<comment type="caution">
    <text evidence="1">The sequence shown here is derived from an EMBL/GenBank/DDBJ whole genome shotgun (WGS) entry which is preliminary data.</text>
</comment>
<organism evidence="1 2">
    <name type="scientific">Blepharisma stoltei</name>
    <dbReference type="NCBI Taxonomy" id="1481888"/>
    <lineage>
        <taxon>Eukaryota</taxon>
        <taxon>Sar</taxon>
        <taxon>Alveolata</taxon>
        <taxon>Ciliophora</taxon>
        <taxon>Postciliodesmatophora</taxon>
        <taxon>Heterotrichea</taxon>
        <taxon>Heterotrichida</taxon>
        <taxon>Blepharismidae</taxon>
        <taxon>Blepharisma</taxon>
    </lineage>
</organism>
<accession>A0AAU9J674</accession>
<protein>
    <submittedName>
        <fullName evidence="1">Uncharacterized protein</fullName>
    </submittedName>
</protein>
<dbReference type="AlphaFoldDB" id="A0AAU9J674"/>
<name>A0AAU9J674_9CILI</name>
<dbReference type="EMBL" id="CAJZBQ010000023">
    <property type="protein sequence ID" value="CAG9319452.1"/>
    <property type="molecule type" value="Genomic_DNA"/>
</dbReference>
<evidence type="ECO:0000313" key="2">
    <source>
        <dbReference type="Proteomes" id="UP001162131"/>
    </source>
</evidence>
<dbReference type="Proteomes" id="UP001162131">
    <property type="component" value="Unassembled WGS sequence"/>
</dbReference>
<keyword evidence="2" id="KW-1185">Reference proteome</keyword>
<sequence>MEENKDVDMEEIEVCMSRQTPLIFPFEEEKVNFEIKNITISEVINPSPHTFQLWYPQEESLTNLQFFSYSKKLSRLIELELEVAKEKQAMRSRKISPKDQNI</sequence>
<evidence type="ECO:0000313" key="1">
    <source>
        <dbReference type="EMBL" id="CAG9319452.1"/>
    </source>
</evidence>
<gene>
    <name evidence="1" type="ORF">BSTOLATCC_MIC24368</name>
</gene>
<reference evidence="1" key="1">
    <citation type="submission" date="2021-09" db="EMBL/GenBank/DDBJ databases">
        <authorList>
            <consortium name="AG Swart"/>
            <person name="Singh M."/>
            <person name="Singh A."/>
            <person name="Seah K."/>
            <person name="Emmerich C."/>
        </authorList>
    </citation>
    <scope>NUCLEOTIDE SEQUENCE</scope>
    <source>
        <strain evidence="1">ATCC30299</strain>
    </source>
</reference>
<proteinExistence type="predicted"/>